<dbReference type="Proteomes" id="UP000721861">
    <property type="component" value="Unassembled WGS sequence"/>
</dbReference>
<dbReference type="PROSITE" id="PS51257">
    <property type="entry name" value="PROKAR_LIPOPROTEIN"/>
    <property type="match status" value="1"/>
</dbReference>
<name>A0ABS5KEZ7_9BACT</name>
<proteinExistence type="predicted"/>
<evidence type="ECO:0008006" key="4">
    <source>
        <dbReference type="Google" id="ProtNLM"/>
    </source>
</evidence>
<dbReference type="EMBL" id="JAGUCN010000028">
    <property type="protein sequence ID" value="MBS2213462.1"/>
    <property type="molecule type" value="Genomic_DNA"/>
</dbReference>
<evidence type="ECO:0000313" key="2">
    <source>
        <dbReference type="EMBL" id="MBS2213462.1"/>
    </source>
</evidence>
<sequence length="242" mass="26236">MKVLKNLFVLALGLVMLSSCNDDEGNANSSKVKVALKASQTVLKAGGETTTDPLSLETFQICLGEIEFDVNDDMEDMIPGGDSIYSDIELEGPFLIDLLSADAITGIDLATAHVPNAVYEEIEFDFAPYDKNEPAGMTGNTILVKGSYEGTAFTIVSDEELELELEYANGYALDGADSRLFIDLNLGQLKTFVAAIDFTSAVAEEDGSILISKDKNKVILDQFETAVENAFDIDEDDEEEED</sequence>
<feature type="signal peptide" evidence="1">
    <location>
        <begin position="1"/>
        <end position="21"/>
    </location>
</feature>
<keyword evidence="1" id="KW-0732">Signal</keyword>
<accession>A0ABS5KEZ7</accession>
<reference evidence="2 3" key="1">
    <citation type="journal article" date="2014" name="Int. J. Syst. Evol. Microbiol.">
        <title>Carboxylicivirga gen. nov. in the family Marinilabiliaceae with two novel species, Carboxylicivirga mesophila sp. nov. and Carboxylicivirga taeanensis sp. nov., and reclassification of Cytophaga fermentans as Saccharicrinis fermentans gen. nov., comb. nov.</title>
        <authorList>
            <person name="Yang S.H."/>
            <person name="Seo H.S."/>
            <person name="Woo J.H."/>
            <person name="Oh H.M."/>
            <person name="Jang H."/>
            <person name="Lee J.H."/>
            <person name="Kim S.J."/>
            <person name="Kwon K.K."/>
        </authorList>
    </citation>
    <scope>NUCLEOTIDE SEQUENCE [LARGE SCALE GENOMIC DNA]</scope>
    <source>
        <strain evidence="2 3">JCM 18290</strain>
    </source>
</reference>
<feature type="chain" id="PRO_5047212448" description="DUF4382 domain-containing protein" evidence="1">
    <location>
        <begin position="22"/>
        <end position="242"/>
    </location>
</feature>
<evidence type="ECO:0000256" key="1">
    <source>
        <dbReference type="SAM" id="SignalP"/>
    </source>
</evidence>
<gene>
    <name evidence="2" type="ORF">KEM09_18780</name>
</gene>
<dbReference type="RefSeq" id="WP_212230653.1">
    <property type="nucleotide sequence ID" value="NZ_JAGUCN010000028.1"/>
</dbReference>
<protein>
    <recommendedName>
        <fullName evidence="4">DUF4382 domain-containing protein</fullName>
    </recommendedName>
</protein>
<keyword evidence="3" id="KW-1185">Reference proteome</keyword>
<evidence type="ECO:0000313" key="3">
    <source>
        <dbReference type="Proteomes" id="UP000721861"/>
    </source>
</evidence>
<comment type="caution">
    <text evidence="2">The sequence shown here is derived from an EMBL/GenBank/DDBJ whole genome shotgun (WGS) entry which is preliminary data.</text>
</comment>
<organism evidence="2 3">
    <name type="scientific">Carboxylicivirga mesophila</name>
    <dbReference type="NCBI Taxonomy" id="1166478"/>
    <lineage>
        <taxon>Bacteria</taxon>
        <taxon>Pseudomonadati</taxon>
        <taxon>Bacteroidota</taxon>
        <taxon>Bacteroidia</taxon>
        <taxon>Marinilabiliales</taxon>
        <taxon>Marinilabiliaceae</taxon>
        <taxon>Carboxylicivirga</taxon>
    </lineage>
</organism>